<dbReference type="InterPro" id="IPR001494">
    <property type="entry name" value="Importin-beta_N"/>
</dbReference>
<dbReference type="PROSITE" id="PS50077">
    <property type="entry name" value="HEAT_REPEAT"/>
    <property type="match status" value="1"/>
</dbReference>
<dbReference type="InterPro" id="IPR021133">
    <property type="entry name" value="HEAT_type_2"/>
</dbReference>
<keyword evidence="6" id="KW-0653">Protein transport</keyword>
<dbReference type="SUPFAM" id="SSF48371">
    <property type="entry name" value="ARM repeat"/>
    <property type="match status" value="2"/>
</dbReference>
<keyword evidence="3" id="KW-0813">Transport</keyword>
<protein>
    <recommendedName>
        <fullName evidence="9">Importin N-terminal domain-containing protein</fullName>
    </recommendedName>
</protein>
<dbReference type="AlphaFoldDB" id="A0A8H3G2L0"/>
<dbReference type="SMART" id="SM00913">
    <property type="entry name" value="IBN_N"/>
    <property type="match status" value="1"/>
</dbReference>
<dbReference type="PROSITE" id="PS50166">
    <property type="entry name" value="IMPORTIN_B_NT"/>
    <property type="match status" value="1"/>
</dbReference>
<evidence type="ECO:0000256" key="6">
    <source>
        <dbReference type="ARBA" id="ARBA00022927"/>
    </source>
</evidence>
<dbReference type="Gene3D" id="1.25.10.10">
    <property type="entry name" value="Leucine-rich Repeat Variant"/>
    <property type="match status" value="2"/>
</dbReference>
<dbReference type="PANTHER" id="PTHR10527">
    <property type="entry name" value="IMPORTIN BETA"/>
    <property type="match status" value="1"/>
</dbReference>
<dbReference type="Pfam" id="PF03810">
    <property type="entry name" value="IBN_N"/>
    <property type="match status" value="1"/>
</dbReference>
<gene>
    <name evidence="10" type="ORF">ALECFALPRED_005584</name>
</gene>
<keyword evidence="5" id="KW-0677">Repeat</keyword>
<evidence type="ECO:0000313" key="11">
    <source>
        <dbReference type="Proteomes" id="UP000664203"/>
    </source>
</evidence>
<feature type="domain" description="Importin N-terminal" evidence="9">
    <location>
        <begin position="24"/>
        <end position="91"/>
    </location>
</feature>
<reference evidence="10" key="1">
    <citation type="submission" date="2021-03" db="EMBL/GenBank/DDBJ databases">
        <authorList>
            <person name="Tagirdzhanova G."/>
        </authorList>
    </citation>
    <scope>NUCLEOTIDE SEQUENCE</scope>
</reference>
<feature type="repeat" description="HEAT" evidence="8">
    <location>
        <begin position="386"/>
        <end position="424"/>
    </location>
</feature>
<dbReference type="OrthoDB" id="7862313at2759"/>
<dbReference type="GO" id="GO:0031267">
    <property type="term" value="F:small GTPase binding"/>
    <property type="evidence" value="ECO:0007669"/>
    <property type="project" value="InterPro"/>
</dbReference>
<proteinExistence type="predicted"/>
<dbReference type="InterPro" id="IPR057600">
    <property type="entry name" value="TORTIFOLIA1/SINE1-2_N"/>
</dbReference>
<keyword evidence="4" id="KW-0963">Cytoplasm</keyword>
<dbReference type="InterPro" id="IPR040122">
    <property type="entry name" value="Importin_beta"/>
</dbReference>
<dbReference type="Proteomes" id="UP000664203">
    <property type="component" value="Unassembled WGS sequence"/>
</dbReference>
<evidence type="ECO:0000256" key="1">
    <source>
        <dbReference type="ARBA" id="ARBA00004123"/>
    </source>
</evidence>
<sequence length="1130" mass="125019">MDTQKFLGVFEEILAPDTNRVKKATATLRTDYYPLPESLTILLQLILSDQASPLRQLAATQARTLVPKHWKRFPAAQKSQFRQQLLQGTLQEQEQLVRHAASRVITAIAKIDLENGEWQDVFDILLRAANNPNVRQREVGTYLLFTSLESIGEVLMHRFQDILTTFSKTIRDPKSAEVRINTMLAMSRLAVTLDTDNDEPSLKLLQEAIPQMVAVLKQAVNEEDEDRTTQAFEVFQTLLGCDSSILNKHFGDLVQFMINLAAQRTLDDDARTQALSFLMQCIRYRKLKMQALKVGEQITLKCLEIACELGDASADDEDVTTPRSALGLLDEMAASLPPNQVVVPLLHALGPYVNSPDPDRRQAGIMALGMCVEGAPDFINTQLKDILPLVMRLIDDNDLRVRRAAMEGVMRLAEELPEELGKEHKKLIPTLIKQMDIAMKNMSGPDDKQNLDIIKTSVACIDVVVEGLDSEDIKPYLSELMLRLSKLFSSDIFRIKIAAVQATGAIAACAKEGFLPYFEQTMHSLSAYVEIKDSTEELDLRSSTCDAMGSMALAVGSKPFQRYVQPLMQATDEGLRLDHPRLKETSFLFWATMAKVYKDEFKPFLPGILKALFESLETEESELEVNLGDEAEDLAGKEITIGGKKIKISALTEDDTIAADDIEDLDDEAAAAGSDDDWDDLDVVTAVAQEKEVAVEVLGDLLTHATQSFIPYMEKTIEIVVPLLEHPYEGVQKASISTLFRAYTAVWELQPDSMKNDTPGLPMDPEPSPQIKKLGEIIMTGTLAIWQEEEDRATVTEINRSLAATLKVTGPSLIADTTVLKNVTEVLVAIITKAHACQKDFGDEEDLGSLDGTSESDWVTIDTALDVVIGIANALGETFSQLWKIFEKPVLAFASGSESYERSTSVGTIAECIKAMGTSVTPFTSHLLKLLLHRMSDEDSEAKSNAAYGIGLLQQGSENDKEILKSFPSILSKLEPLLQTDEARAKDNAAGCVSRMIMRHPSNMPVEQVLPALMEILPLKNDFDENVPVYDMVVKLCKPSTSLLFSTFPSPYNIELHNKTLIRLSPDQESNSTMISLTPTLLPILAEVMAPKPSGQLKDATREALTELVKFLATKQPAEVRKYEGLAALV</sequence>
<evidence type="ECO:0000256" key="8">
    <source>
        <dbReference type="PROSITE-ProRule" id="PRU00103"/>
    </source>
</evidence>
<dbReference type="GO" id="GO:0005634">
    <property type="term" value="C:nucleus"/>
    <property type="evidence" value="ECO:0007669"/>
    <property type="project" value="UniProtKB-ARBA"/>
</dbReference>
<evidence type="ECO:0000256" key="2">
    <source>
        <dbReference type="ARBA" id="ARBA00004496"/>
    </source>
</evidence>
<evidence type="ECO:0000256" key="4">
    <source>
        <dbReference type="ARBA" id="ARBA00022490"/>
    </source>
</evidence>
<evidence type="ECO:0000256" key="5">
    <source>
        <dbReference type="ARBA" id="ARBA00022737"/>
    </source>
</evidence>
<dbReference type="GO" id="GO:0005737">
    <property type="term" value="C:cytoplasm"/>
    <property type="evidence" value="ECO:0007669"/>
    <property type="project" value="UniProtKB-SubCell"/>
</dbReference>
<evidence type="ECO:0000256" key="7">
    <source>
        <dbReference type="ARBA" id="ARBA00023242"/>
    </source>
</evidence>
<name>A0A8H3G2L0_9LECA</name>
<dbReference type="Pfam" id="PF24714">
    <property type="entry name" value="TOR1L1_N"/>
    <property type="match status" value="1"/>
</dbReference>
<dbReference type="GO" id="GO:0006606">
    <property type="term" value="P:protein import into nucleus"/>
    <property type="evidence" value="ECO:0007669"/>
    <property type="project" value="InterPro"/>
</dbReference>
<comment type="caution">
    <text evidence="10">The sequence shown here is derived from an EMBL/GenBank/DDBJ whole genome shotgun (WGS) entry which is preliminary data.</text>
</comment>
<comment type="subcellular location">
    <subcellularLocation>
        <location evidence="2">Cytoplasm</location>
    </subcellularLocation>
    <subcellularLocation>
        <location evidence="1">Nucleus</location>
    </subcellularLocation>
</comment>
<evidence type="ECO:0000313" key="10">
    <source>
        <dbReference type="EMBL" id="CAF9933422.1"/>
    </source>
</evidence>
<dbReference type="InterPro" id="IPR011989">
    <property type="entry name" value="ARM-like"/>
</dbReference>
<keyword evidence="7" id="KW-0539">Nucleus</keyword>
<dbReference type="Pfam" id="PF25780">
    <property type="entry name" value="TPR_IPO5"/>
    <property type="match status" value="1"/>
</dbReference>
<organism evidence="10 11">
    <name type="scientific">Alectoria fallacina</name>
    <dbReference type="NCBI Taxonomy" id="1903189"/>
    <lineage>
        <taxon>Eukaryota</taxon>
        <taxon>Fungi</taxon>
        <taxon>Dikarya</taxon>
        <taxon>Ascomycota</taxon>
        <taxon>Pezizomycotina</taxon>
        <taxon>Lecanoromycetes</taxon>
        <taxon>OSLEUM clade</taxon>
        <taxon>Lecanoromycetidae</taxon>
        <taxon>Lecanorales</taxon>
        <taxon>Lecanorineae</taxon>
        <taxon>Parmeliaceae</taxon>
        <taxon>Alectoria</taxon>
    </lineage>
</organism>
<accession>A0A8H3G2L0</accession>
<evidence type="ECO:0000256" key="3">
    <source>
        <dbReference type="ARBA" id="ARBA00022448"/>
    </source>
</evidence>
<dbReference type="EMBL" id="CAJPDR010000354">
    <property type="protein sequence ID" value="CAF9933422.1"/>
    <property type="molecule type" value="Genomic_DNA"/>
</dbReference>
<keyword evidence="11" id="KW-1185">Reference proteome</keyword>
<evidence type="ECO:0000259" key="9">
    <source>
        <dbReference type="PROSITE" id="PS50166"/>
    </source>
</evidence>
<dbReference type="InterPro" id="IPR057672">
    <property type="entry name" value="TPR_IPO4/5"/>
</dbReference>
<dbReference type="InterPro" id="IPR016024">
    <property type="entry name" value="ARM-type_fold"/>
</dbReference>